<dbReference type="SUPFAM" id="SSF50475">
    <property type="entry name" value="FMN-binding split barrel"/>
    <property type="match status" value="1"/>
</dbReference>
<dbReference type="PANTHER" id="PTHR35176">
    <property type="entry name" value="HEME OXYGENASE HI_0854-RELATED"/>
    <property type="match status" value="1"/>
</dbReference>
<organism evidence="3 4">
    <name type="scientific">Nocardia farcinica (strain IFM 10152)</name>
    <dbReference type="NCBI Taxonomy" id="247156"/>
    <lineage>
        <taxon>Bacteria</taxon>
        <taxon>Bacillati</taxon>
        <taxon>Actinomycetota</taxon>
        <taxon>Actinomycetes</taxon>
        <taxon>Mycobacteriales</taxon>
        <taxon>Nocardiaceae</taxon>
        <taxon>Nocardia</taxon>
    </lineage>
</organism>
<keyword evidence="4" id="KW-1185">Reference proteome</keyword>
<dbReference type="InterPro" id="IPR052019">
    <property type="entry name" value="F420H2_bilvrd_red/Heme_oxyg"/>
</dbReference>
<dbReference type="KEGG" id="nfa:NFA_52630"/>
<protein>
    <recommendedName>
        <fullName evidence="2">Pyridoxamine 5'-phosphate oxidase N-terminal domain-containing protein</fullName>
    </recommendedName>
</protein>
<feature type="domain" description="Pyridoxamine 5'-phosphate oxidase N-terminal" evidence="2">
    <location>
        <begin position="9"/>
        <end position="140"/>
    </location>
</feature>
<dbReference type="InterPro" id="IPR012349">
    <property type="entry name" value="Split_barrel_FMN-bd"/>
</dbReference>
<dbReference type="eggNOG" id="COG3871">
    <property type="taxonomic scope" value="Bacteria"/>
</dbReference>
<keyword evidence="1" id="KW-0560">Oxidoreductase</keyword>
<name>Q5YNX6_NOCFA</name>
<sequence>MVAVRMDLDQALEFARGTQRSVLTAIRRDGRPQLSNVLHTVAPDGAVLISITADRAKYHNLRRDPWAALHVTSEDFRSYVVLEADVTLTPVATTPDDPAIDALVDYYRLAAGEHPDWTDYRRAMVADRRVLARLTPHRAYGLLERVSG</sequence>
<dbReference type="AlphaFoldDB" id="Q5YNX6"/>
<gene>
    <name evidence="3" type="ordered locus">NFA_52630</name>
</gene>
<dbReference type="PANTHER" id="PTHR35176:SF2">
    <property type="entry name" value="F420H(2)-DEPENDENT REDUCTASE RV1155"/>
    <property type="match status" value="1"/>
</dbReference>
<dbReference type="InterPro" id="IPR019920">
    <property type="entry name" value="F420-binding_dom_put"/>
</dbReference>
<evidence type="ECO:0000259" key="2">
    <source>
        <dbReference type="Pfam" id="PF01243"/>
    </source>
</evidence>
<dbReference type="Pfam" id="PF01243">
    <property type="entry name" value="PNPOx_N"/>
    <property type="match status" value="1"/>
</dbReference>
<dbReference type="GO" id="GO:0016627">
    <property type="term" value="F:oxidoreductase activity, acting on the CH-CH group of donors"/>
    <property type="evidence" value="ECO:0007669"/>
    <property type="project" value="TreeGrafter"/>
</dbReference>
<reference evidence="3 4" key="1">
    <citation type="journal article" date="2004" name="Proc. Natl. Acad. Sci. U.S.A.">
        <title>The complete genomic sequence of Nocardia farcinica IFM 10152.</title>
        <authorList>
            <person name="Ishikawa J."/>
            <person name="Yamashita A."/>
            <person name="Mikami Y."/>
            <person name="Hoshino Y."/>
            <person name="Kurita H."/>
            <person name="Hotta K."/>
            <person name="Shiba T."/>
            <person name="Hattori M."/>
        </authorList>
    </citation>
    <scope>NUCLEOTIDE SEQUENCE [LARGE SCALE GENOMIC DNA]</scope>
    <source>
        <strain evidence="3 4">IFM 10152</strain>
    </source>
</reference>
<dbReference type="HOGENOM" id="CLU_123922_0_1_11"/>
<evidence type="ECO:0000313" key="3">
    <source>
        <dbReference type="EMBL" id="BAD60115.1"/>
    </source>
</evidence>
<dbReference type="GO" id="GO:0070967">
    <property type="term" value="F:coenzyme F420 binding"/>
    <property type="evidence" value="ECO:0007669"/>
    <property type="project" value="TreeGrafter"/>
</dbReference>
<evidence type="ECO:0000313" key="4">
    <source>
        <dbReference type="Proteomes" id="UP000006820"/>
    </source>
</evidence>
<proteinExistence type="predicted"/>
<dbReference type="STRING" id="247156.NFA_52630"/>
<dbReference type="InterPro" id="IPR011576">
    <property type="entry name" value="Pyridox_Oxase_N"/>
</dbReference>
<dbReference type="NCBIfam" id="TIGR03618">
    <property type="entry name" value="Rv1155_F420"/>
    <property type="match status" value="1"/>
</dbReference>
<evidence type="ECO:0000256" key="1">
    <source>
        <dbReference type="ARBA" id="ARBA00023002"/>
    </source>
</evidence>
<dbReference type="Proteomes" id="UP000006820">
    <property type="component" value="Chromosome"/>
</dbReference>
<dbReference type="Gene3D" id="2.30.110.10">
    <property type="entry name" value="Electron Transport, Fmn-binding Protein, Chain A"/>
    <property type="match status" value="1"/>
</dbReference>
<accession>Q5YNX6</accession>
<dbReference type="EMBL" id="AP006618">
    <property type="protein sequence ID" value="BAD60115.1"/>
    <property type="molecule type" value="Genomic_DNA"/>
</dbReference>
<dbReference type="GO" id="GO:0005829">
    <property type="term" value="C:cytosol"/>
    <property type="evidence" value="ECO:0007669"/>
    <property type="project" value="TreeGrafter"/>
</dbReference>